<gene>
    <name evidence="1" type="ORF">FHS97_003085</name>
</gene>
<proteinExistence type="predicted"/>
<dbReference type="Pfam" id="PF05930">
    <property type="entry name" value="Phage_AlpA"/>
    <property type="match status" value="1"/>
</dbReference>
<evidence type="ECO:0000313" key="2">
    <source>
        <dbReference type="Proteomes" id="UP000560131"/>
    </source>
</evidence>
<reference evidence="1 2" key="1">
    <citation type="submission" date="2020-08" db="EMBL/GenBank/DDBJ databases">
        <title>Genomic Encyclopedia of Type Strains, Phase IV (KMG-IV): sequencing the most valuable type-strain genomes for metagenomic binning, comparative biology and taxonomic classification.</title>
        <authorList>
            <person name="Goeker M."/>
        </authorList>
    </citation>
    <scope>NUCLEOTIDE SEQUENCE [LARGE SCALE GENOMIC DNA]</scope>
    <source>
        <strain evidence="1 2">DSM 101535</strain>
    </source>
</reference>
<comment type="caution">
    <text evidence="1">The sequence shown here is derived from an EMBL/GenBank/DDBJ whole genome shotgun (WGS) entry which is preliminary data.</text>
</comment>
<accession>A0ABR6N8M4</accession>
<protein>
    <submittedName>
        <fullName evidence="1">Prophage regulatory protein</fullName>
    </submittedName>
</protein>
<evidence type="ECO:0000313" key="1">
    <source>
        <dbReference type="EMBL" id="MBB5727131.1"/>
    </source>
</evidence>
<dbReference type="Proteomes" id="UP000560131">
    <property type="component" value="Unassembled WGS sequence"/>
</dbReference>
<organism evidence="1 2">
    <name type="scientific">Sphingomonas endophytica</name>
    <dbReference type="NCBI Taxonomy" id="869719"/>
    <lineage>
        <taxon>Bacteria</taxon>
        <taxon>Pseudomonadati</taxon>
        <taxon>Pseudomonadota</taxon>
        <taxon>Alphaproteobacteria</taxon>
        <taxon>Sphingomonadales</taxon>
        <taxon>Sphingomonadaceae</taxon>
        <taxon>Sphingomonas</taxon>
    </lineage>
</organism>
<dbReference type="RefSeq" id="WP_184039887.1">
    <property type="nucleotide sequence ID" value="NZ_BAABAR010000018.1"/>
</dbReference>
<dbReference type="InterPro" id="IPR009061">
    <property type="entry name" value="DNA-bd_dom_put_sf"/>
</dbReference>
<dbReference type="PANTHER" id="PTHR36154">
    <property type="entry name" value="DNA-BINDING TRANSCRIPTIONAL ACTIVATOR ALPA"/>
    <property type="match status" value="1"/>
</dbReference>
<name>A0ABR6N8M4_9SPHN</name>
<sequence length="79" mass="8817">MTARSPRTLAQAKRDGCPANRGRFLRITDVIATTGLSRTSIYRLIGRGDFPKPVQLTARSVGWWEADVTTWLEQRLSAA</sequence>
<dbReference type="InterPro" id="IPR052931">
    <property type="entry name" value="Prophage_regulatory_activator"/>
</dbReference>
<keyword evidence="2" id="KW-1185">Reference proteome</keyword>
<dbReference type="Gene3D" id="1.10.238.160">
    <property type="match status" value="1"/>
</dbReference>
<dbReference type="EMBL" id="JACIJN010000011">
    <property type="protein sequence ID" value="MBB5727131.1"/>
    <property type="molecule type" value="Genomic_DNA"/>
</dbReference>
<dbReference type="InterPro" id="IPR010260">
    <property type="entry name" value="AlpA"/>
</dbReference>
<dbReference type="SUPFAM" id="SSF46955">
    <property type="entry name" value="Putative DNA-binding domain"/>
    <property type="match status" value="1"/>
</dbReference>
<dbReference type="PANTHER" id="PTHR36154:SF1">
    <property type="entry name" value="DNA-BINDING TRANSCRIPTIONAL ACTIVATOR ALPA"/>
    <property type="match status" value="1"/>
</dbReference>